<accession>A0A6G1DEW7</accession>
<organism evidence="1 2">
    <name type="scientific">Oryza meyeriana var. granulata</name>
    <dbReference type="NCBI Taxonomy" id="110450"/>
    <lineage>
        <taxon>Eukaryota</taxon>
        <taxon>Viridiplantae</taxon>
        <taxon>Streptophyta</taxon>
        <taxon>Embryophyta</taxon>
        <taxon>Tracheophyta</taxon>
        <taxon>Spermatophyta</taxon>
        <taxon>Magnoliopsida</taxon>
        <taxon>Liliopsida</taxon>
        <taxon>Poales</taxon>
        <taxon>Poaceae</taxon>
        <taxon>BOP clade</taxon>
        <taxon>Oryzoideae</taxon>
        <taxon>Oryzeae</taxon>
        <taxon>Oryzinae</taxon>
        <taxon>Oryza</taxon>
        <taxon>Oryza meyeriana</taxon>
    </lineage>
</organism>
<comment type="caution">
    <text evidence="1">The sequence shown here is derived from an EMBL/GenBank/DDBJ whole genome shotgun (WGS) entry which is preliminary data.</text>
</comment>
<dbReference type="EMBL" id="SPHZ02000006">
    <property type="protein sequence ID" value="KAF0911365.1"/>
    <property type="molecule type" value="Genomic_DNA"/>
</dbReference>
<dbReference type="Proteomes" id="UP000479710">
    <property type="component" value="Unassembled WGS sequence"/>
</dbReference>
<evidence type="ECO:0000313" key="1">
    <source>
        <dbReference type="EMBL" id="KAF0911365.1"/>
    </source>
</evidence>
<evidence type="ECO:0000313" key="2">
    <source>
        <dbReference type="Proteomes" id="UP000479710"/>
    </source>
</evidence>
<keyword evidence="2" id="KW-1185">Reference proteome</keyword>
<name>A0A6G1DEW7_9ORYZ</name>
<protein>
    <submittedName>
        <fullName evidence="1">Uncharacterized protein</fullName>
    </submittedName>
</protein>
<proteinExistence type="predicted"/>
<gene>
    <name evidence="1" type="ORF">E2562_008251</name>
</gene>
<reference evidence="1 2" key="1">
    <citation type="submission" date="2019-11" db="EMBL/GenBank/DDBJ databases">
        <title>Whole genome sequence of Oryza granulata.</title>
        <authorList>
            <person name="Li W."/>
        </authorList>
    </citation>
    <scope>NUCLEOTIDE SEQUENCE [LARGE SCALE GENOMIC DNA]</scope>
    <source>
        <strain evidence="2">cv. Menghai</strain>
        <tissue evidence="1">Leaf</tissue>
    </source>
</reference>
<sequence length="113" mass="11188">MAADGGSVLSAARPIEVFGAGSVPHGGGLGWQTPPSSPGHMAWATMASRRLLLDLTFPGQIGSSTDAGSFVDANNSGGLTVAAGSYCRSHAGPGCIAVQAAVTLSMGMIEQSI</sequence>
<dbReference type="AlphaFoldDB" id="A0A6G1DEW7"/>